<dbReference type="EMBL" id="CAJPIZ010000045">
    <property type="protein sequence ID" value="CAG2100201.1"/>
    <property type="molecule type" value="Genomic_DNA"/>
</dbReference>
<dbReference type="AlphaFoldDB" id="A0A7R9PT95"/>
<dbReference type="Proteomes" id="UP000759131">
    <property type="component" value="Unassembled WGS sequence"/>
</dbReference>
<evidence type="ECO:0000256" key="1">
    <source>
        <dbReference type="SAM" id="SignalP"/>
    </source>
</evidence>
<protein>
    <submittedName>
        <fullName evidence="2">Uncharacterized protein</fullName>
    </submittedName>
</protein>
<dbReference type="OrthoDB" id="6420014at2759"/>
<dbReference type="PANTHER" id="PTHR43975:SF2">
    <property type="entry name" value="EG:BACR7A4.14 PROTEIN-RELATED"/>
    <property type="match status" value="1"/>
</dbReference>
<proteinExistence type="predicted"/>
<dbReference type="PANTHER" id="PTHR43975">
    <property type="entry name" value="ZGC:101858"/>
    <property type="match status" value="1"/>
</dbReference>
<reference evidence="2" key="1">
    <citation type="submission" date="2020-11" db="EMBL/GenBank/DDBJ databases">
        <authorList>
            <person name="Tran Van P."/>
        </authorList>
    </citation>
    <scope>NUCLEOTIDE SEQUENCE</scope>
</reference>
<dbReference type="FunFam" id="3.40.50.720:FF:000084">
    <property type="entry name" value="Short-chain dehydrogenase reductase"/>
    <property type="match status" value="1"/>
</dbReference>
<accession>A0A7R9PT95</accession>
<dbReference type="Pfam" id="PF13561">
    <property type="entry name" value="adh_short_C2"/>
    <property type="match status" value="1"/>
</dbReference>
<dbReference type="PRINTS" id="PR00080">
    <property type="entry name" value="SDRFAMILY"/>
</dbReference>
<dbReference type="InterPro" id="IPR002347">
    <property type="entry name" value="SDR_fam"/>
</dbReference>
<dbReference type="SUPFAM" id="SSF51735">
    <property type="entry name" value="NAD(P)-binding Rossmann-fold domains"/>
    <property type="match status" value="1"/>
</dbReference>
<evidence type="ECO:0000313" key="2">
    <source>
        <dbReference type="EMBL" id="CAD7619771.1"/>
    </source>
</evidence>
<dbReference type="EMBL" id="OC854620">
    <property type="protein sequence ID" value="CAD7619771.1"/>
    <property type="molecule type" value="Genomic_DNA"/>
</dbReference>
<keyword evidence="1" id="KW-0732">Signal</keyword>
<dbReference type="InterPro" id="IPR036291">
    <property type="entry name" value="NAD(P)-bd_dom_sf"/>
</dbReference>
<name>A0A7R9PT95_9ACAR</name>
<organism evidence="2">
    <name type="scientific">Medioppia subpectinata</name>
    <dbReference type="NCBI Taxonomy" id="1979941"/>
    <lineage>
        <taxon>Eukaryota</taxon>
        <taxon>Metazoa</taxon>
        <taxon>Ecdysozoa</taxon>
        <taxon>Arthropoda</taxon>
        <taxon>Chelicerata</taxon>
        <taxon>Arachnida</taxon>
        <taxon>Acari</taxon>
        <taxon>Acariformes</taxon>
        <taxon>Sarcoptiformes</taxon>
        <taxon>Oribatida</taxon>
        <taxon>Brachypylina</taxon>
        <taxon>Oppioidea</taxon>
        <taxon>Oppiidae</taxon>
        <taxon>Medioppia</taxon>
    </lineage>
</organism>
<dbReference type="Gene3D" id="3.40.50.720">
    <property type="entry name" value="NAD(P)-binding Rossmann-like Domain"/>
    <property type="match status" value="1"/>
</dbReference>
<keyword evidence="3" id="KW-1185">Reference proteome</keyword>
<feature type="signal peptide" evidence="1">
    <location>
        <begin position="1"/>
        <end position="15"/>
    </location>
</feature>
<dbReference type="PRINTS" id="PR00081">
    <property type="entry name" value="GDHRDH"/>
</dbReference>
<gene>
    <name evidence="2" type="ORF">OSB1V03_LOCUS270</name>
</gene>
<sequence length="294" mass="31585">MFIVYVLAVVTLVSGHVISSEPDIYQEVRESRNFDGKVALVTGSNSGIGEQIVKLYSALGASVVVTGRKEADIARVAKEAQALSPKKLKPLEVVADLTVSDELENLLKQTVQTFGKLDVLVNDADIFMFANFTADTFWKTFDSFESIGVRSPLHLIQMAAPALIKSKGTVINISSVLSQRPQKAMLAYELQKQALEMATKVLALELAPFGIRVNTLSPGATQSHPVNTTNPHSVANAKRIADATPLGRVGLPIDMAKGVVFLSSTDASFITGHNLVVDGGLRFNLDSGFMTVKV</sequence>
<evidence type="ECO:0000313" key="3">
    <source>
        <dbReference type="Proteomes" id="UP000759131"/>
    </source>
</evidence>
<feature type="chain" id="PRO_5036211631" evidence="1">
    <location>
        <begin position="16"/>
        <end position="294"/>
    </location>
</feature>